<dbReference type="NCBIfam" id="TIGR00377">
    <property type="entry name" value="ant_ant_sig"/>
    <property type="match status" value="1"/>
</dbReference>
<reference evidence="5" key="1">
    <citation type="journal article" date="2019" name="Int. J. Syst. Evol. Microbiol.">
        <title>The Global Catalogue of Microorganisms (GCM) 10K type strain sequencing project: providing services to taxonomists for standard genome sequencing and annotation.</title>
        <authorList>
            <consortium name="The Broad Institute Genomics Platform"/>
            <consortium name="The Broad Institute Genome Sequencing Center for Infectious Disease"/>
            <person name="Wu L."/>
            <person name="Ma J."/>
        </authorList>
    </citation>
    <scope>NUCLEOTIDE SEQUENCE [LARGE SCALE GENOMIC DNA]</scope>
    <source>
        <strain evidence="5">JCM 9371</strain>
    </source>
</reference>
<evidence type="ECO:0000256" key="2">
    <source>
        <dbReference type="RuleBase" id="RU003749"/>
    </source>
</evidence>
<feature type="domain" description="STAS" evidence="3">
    <location>
        <begin position="16"/>
        <end position="113"/>
    </location>
</feature>
<dbReference type="InterPro" id="IPR003658">
    <property type="entry name" value="Anti-sigma_ant"/>
</dbReference>
<evidence type="ECO:0000313" key="4">
    <source>
        <dbReference type="EMBL" id="MFD0692006.1"/>
    </source>
</evidence>
<dbReference type="Pfam" id="PF01740">
    <property type="entry name" value="STAS"/>
    <property type="match status" value="1"/>
</dbReference>
<organism evidence="4 5">
    <name type="scientific">Actinomadura fibrosa</name>
    <dbReference type="NCBI Taxonomy" id="111802"/>
    <lineage>
        <taxon>Bacteria</taxon>
        <taxon>Bacillati</taxon>
        <taxon>Actinomycetota</taxon>
        <taxon>Actinomycetes</taxon>
        <taxon>Streptosporangiales</taxon>
        <taxon>Thermomonosporaceae</taxon>
        <taxon>Actinomadura</taxon>
    </lineage>
</organism>
<comment type="caution">
    <text evidence="4">The sequence shown here is derived from an EMBL/GenBank/DDBJ whole genome shotgun (WGS) entry which is preliminary data.</text>
</comment>
<dbReference type="Gene3D" id="3.30.750.24">
    <property type="entry name" value="STAS domain"/>
    <property type="match status" value="1"/>
</dbReference>
<evidence type="ECO:0000256" key="1">
    <source>
        <dbReference type="ARBA" id="ARBA00009013"/>
    </source>
</evidence>
<dbReference type="InterPro" id="IPR002645">
    <property type="entry name" value="STAS_dom"/>
</dbReference>
<dbReference type="CDD" id="cd07043">
    <property type="entry name" value="STAS_anti-anti-sigma_factors"/>
    <property type="match status" value="1"/>
</dbReference>
<dbReference type="SUPFAM" id="SSF52091">
    <property type="entry name" value="SpoIIaa-like"/>
    <property type="match status" value="1"/>
</dbReference>
<dbReference type="InterPro" id="IPR036513">
    <property type="entry name" value="STAS_dom_sf"/>
</dbReference>
<dbReference type="Proteomes" id="UP001597063">
    <property type="component" value="Unassembled WGS sequence"/>
</dbReference>
<dbReference type="PROSITE" id="PS50801">
    <property type="entry name" value="STAS"/>
    <property type="match status" value="1"/>
</dbReference>
<accession>A0ABW2Y6S6</accession>
<comment type="similarity">
    <text evidence="1 2">Belongs to the anti-sigma-factor antagonist family.</text>
</comment>
<dbReference type="PANTHER" id="PTHR33495:SF2">
    <property type="entry name" value="ANTI-SIGMA FACTOR ANTAGONIST TM_1081-RELATED"/>
    <property type="match status" value="1"/>
</dbReference>
<sequence>MTPFAITVHASEAGPVLRIAGDLDFNTASGLREEVRRVPLDPGRLLILDLTDLTFCDSSGISALIAARNRAVAAGAGIALAAVPPNTARILGIVGLDKVFPIHPDAATAAKTHETP</sequence>
<evidence type="ECO:0000259" key="3">
    <source>
        <dbReference type="PROSITE" id="PS50801"/>
    </source>
</evidence>
<dbReference type="EMBL" id="JBHTGP010000035">
    <property type="protein sequence ID" value="MFD0692006.1"/>
    <property type="molecule type" value="Genomic_DNA"/>
</dbReference>
<keyword evidence="5" id="KW-1185">Reference proteome</keyword>
<evidence type="ECO:0000313" key="5">
    <source>
        <dbReference type="Proteomes" id="UP001597063"/>
    </source>
</evidence>
<proteinExistence type="inferred from homology"/>
<name>A0ABW2Y6S6_9ACTN</name>
<gene>
    <name evidence="4" type="ORF">ACFQZM_46490</name>
</gene>
<protein>
    <recommendedName>
        <fullName evidence="2">Anti-sigma factor antagonist</fullName>
    </recommendedName>
</protein>
<dbReference type="PANTHER" id="PTHR33495">
    <property type="entry name" value="ANTI-SIGMA FACTOR ANTAGONIST TM_1081-RELATED-RELATED"/>
    <property type="match status" value="1"/>
</dbReference>
<dbReference type="RefSeq" id="WP_131763543.1">
    <property type="nucleotide sequence ID" value="NZ_CAACUY010000353.1"/>
</dbReference>